<dbReference type="PRINTS" id="PR00929">
    <property type="entry name" value="ATHOOK"/>
</dbReference>
<dbReference type="AlphaFoldDB" id="A0A0F8U440"/>
<evidence type="ECO:0000256" key="3">
    <source>
        <dbReference type="ARBA" id="ARBA00022553"/>
    </source>
</evidence>
<dbReference type="InterPro" id="IPR017956">
    <property type="entry name" value="AT_hook_DNA-bd_motif"/>
</dbReference>
<dbReference type="PANTHER" id="PTHR14087:SF7">
    <property type="entry name" value="THYMOCYTE NUCLEAR PROTEIN 1"/>
    <property type="match status" value="1"/>
</dbReference>
<comment type="caution">
    <text evidence="9">The sequence shown here is derived from an EMBL/GenBank/DDBJ whole genome shotgun (WGS) entry which is preliminary data.</text>
</comment>
<dbReference type="CDD" id="cd21133">
    <property type="entry name" value="EVE"/>
    <property type="match status" value="1"/>
</dbReference>
<feature type="compositionally biased region" description="Low complexity" evidence="7">
    <location>
        <begin position="18"/>
        <end position="41"/>
    </location>
</feature>
<feature type="region of interest" description="Disordered" evidence="7">
    <location>
        <begin position="305"/>
        <end position="331"/>
    </location>
</feature>
<gene>
    <name evidence="9" type="ORF">ARAM_006170</name>
</gene>
<dbReference type="InterPro" id="IPR052181">
    <property type="entry name" value="5hmC_binding"/>
</dbReference>
<dbReference type="GO" id="GO:0005634">
    <property type="term" value="C:nucleus"/>
    <property type="evidence" value="ECO:0007669"/>
    <property type="project" value="UniProtKB-SubCell"/>
</dbReference>
<keyword evidence="3" id="KW-0597">Phosphoprotein</keyword>
<accession>A0A0F8U440</accession>
<organism evidence="9 10">
    <name type="scientific">Aspergillus rambellii</name>
    <dbReference type="NCBI Taxonomy" id="308745"/>
    <lineage>
        <taxon>Eukaryota</taxon>
        <taxon>Fungi</taxon>
        <taxon>Dikarya</taxon>
        <taxon>Ascomycota</taxon>
        <taxon>Pezizomycotina</taxon>
        <taxon>Eurotiomycetes</taxon>
        <taxon>Eurotiomycetidae</taxon>
        <taxon>Eurotiales</taxon>
        <taxon>Aspergillaceae</taxon>
        <taxon>Aspergillus</taxon>
        <taxon>Aspergillus subgen. Nidulantes</taxon>
    </lineage>
</organism>
<dbReference type="FunFam" id="3.10.590.10:FF:000003">
    <property type="entry name" value="Thymocyte nuclear protein 1"/>
    <property type="match status" value="1"/>
</dbReference>
<comment type="subcellular location">
    <subcellularLocation>
        <location evidence="1">Nucleus</location>
    </subcellularLocation>
</comment>
<evidence type="ECO:0000256" key="5">
    <source>
        <dbReference type="ARBA" id="ARBA00023125"/>
    </source>
</evidence>
<dbReference type="GO" id="GO:0003677">
    <property type="term" value="F:DNA binding"/>
    <property type="evidence" value="ECO:0007669"/>
    <property type="project" value="UniProtKB-KW"/>
</dbReference>
<evidence type="ECO:0000256" key="6">
    <source>
        <dbReference type="ARBA" id="ARBA00023242"/>
    </source>
</evidence>
<name>A0A0F8U440_9EURO</name>
<keyword evidence="5" id="KW-0238">DNA-binding</keyword>
<dbReference type="SUPFAM" id="SSF88697">
    <property type="entry name" value="PUA domain-like"/>
    <property type="match status" value="1"/>
</dbReference>
<dbReference type="InterPro" id="IPR047197">
    <property type="entry name" value="THYN1-like_EVE"/>
</dbReference>
<feature type="region of interest" description="Disordered" evidence="7">
    <location>
        <begin position="1"/>
        <end position="131"/>
    </location>
</feature>
<sequence>MPLNKKRKSESVSLTDEAATPAKKAAPDASATAITPATPATGEKRKRGRPRKYPEGSTPKRPDGPKRGRGRPRKDPSAIDTPKSATPKEGKRPVGRPRKFEAQNGTNSSTEKSKRASIDSKAEDNSGRSYWLMKAEPESRLEKGVDVKFSIDDLRAAKEPEPWDGVRNPAGKNPSMTIERDNSYQETARNHLREMKVGDYAFFYHSNCKVPGIAGVMEIVREHSTDESAFDPAHPYYDENSKRESPKWVVVHVKFQRKLTNPITLNELKAHGGEGGALANLQMLKQSRLSVSAVNAKEWDFIMGLAEGEDESADESSKENTSGENEAESSE</sequence>
<dbReference type="Proteomes" id="UP000034291">
    <property type="component" value="Unassembled WGS sequence"/>
</dbReference>
<evidence type="ECO:0000256" key="2">
    <source>
        <dbReference type="ARBA" id="ARBA00014654"/>
    </source>
</evidence>
<dbReference type="STRING" id="308745.A0A0F8U440"/>
<dbReference type="Gene3D" id="3.10.590.10">
    <property type="entry name" value="ph1033 like domains"/>
    <property type="match status" value="1"/>
</dbReference>
<keyword evidence="6" id="KW-0539">Nucleus</keyword>
<dbReference type="GO" id="GO:0000785">
    <property type="term" value="C:chromatin"/>
    <property type="evidence" value="ECO:0007669"/>
    <property type="project" value="InterPro"/>
</dbReference>
<dbReference type="PRINTS" id="PR00930">
    <property type="entry name" value="HIGHMOBLTYIY"/>
</dbReference>
<feature type="compositionally biased region" description="Basic and acidic residues" evidence="7">
    <location>
        <begin position="111"/>
        <end position="126"/>
    </location>
</feature>
<dbReference type="EMBL" id="JZBS01003596">
    <property type="protein sequence ID" value="KKK14348.1"/>
    <property type="molecule type" value="Genomic_DNA"/>
</dbReference>
<evidence type="ECO:0000313" key="10">
    <source>
        <dbReference type="Proteomes" id="UP000034291"/>
    </source>
</evidence>
<evidence type="ECO:0000256" key="4">
    <source>
        <dbReference type="ARBA" id="ARBA00022737"/>
    </source>
</evidence>
<dbReference type="GO" id="GO:0006355">
    <property type="term" value="P:regulation of DNA-templated transcription"/>
    <property type="evidence" value="ECO:0007669"/>
    <property type="project" value="InterPro"/>
</dbReference>
<dbReference type="PANTHER" id="PTHR14087">
    <property type="entry name" value="THYMOCYTE NUCLEAR PROTEIN 1"/>
    <property type="match status" value="1"/>
</dbReference>
<evidence type="ECO:0000259" key="8">
    <source>
        <dbReference type="Pfam" id="PF01878"/>
    </source>
</evidence>
<dbReference type="OrthoDB" id="41445at2759"/>
<dbReference type="SMART" id="SM00384">
    <property type="entry name" value="AT_hook"/>
    <property type="match status" value="3"/>
</dbReference>
<reference evidence="9 10" key="1">
    <citation type="submission" date="2015-02" db="EMBL/GenBank/DDBJ databases">
        <title>Draft Genome Sequences of Two Closely-Related Aflatoxigenic Aspergillus Species Obtained from the Cote d'Ivoire.</title>
        <authorList>
            <person name="Moore G.G."/>
            <person name="Beltz S.B."/>
            <person name="Mack B.M."/>
        </authorList>
    </citation>
    <scope>NUCLEOTIDE SEQUENCE [LARGE SCALE GENOMIC DNA]</scope>
    <source>
        <strain evidence="9 10">SRRC1468</strain>
    </source>
</reference>
<proteinExistence type="predicted"/>
<keyword evidence="10" id="KW-1185">Reference proteome</keyword>
<dbReference type="Pfam" id="PF01878">
    <property type="entry name" value="EVE"/>
    <property type="match status" value="1"/>
</dbReference>
<evidence type="ECO:0000256" key="1">
    <source>
        <dbReference type="ARBA" id="ARBA00004123"/>
    </source>
</evidence>
<feature type="compositionally biased region" description="Basic and acidic residues" evidence="7">
    <location>
        <begin position="52"/>
        <end position="66"/>
    </location>
</feature>
<keyword evidence="4" id="KW-0677">Repeat</keyword>
<protein>
    <recommendedName>
        <fullName evidence="2">Thymocyte nuclear protein 1</fullName>
    </recommendedName>
</protein>
<evidence type="ECO:0000256" key="7">
    <source>
        <dbReference type="SAM" id="MobiDB-lite"/>
    </source>
</evidence>
<dbReference type="InterPro" id="IPR000116">
    <property type="entry name" value="HMGA"/>
</dbReference>
<evidence type="ECO:0000313" key="9">
    <source>
        <dbReference type="EMBL" id="KKK14348.1"/>
    </source>
</evidence>
<dbReference type="InterPro" id="IPR015947">
    <property type="entry name" value="PUA-like_sf"/>
</dbReference>
<dbReference type="InterPro" id="IPR002740">
    <property type="entry name" value="EVE_domain"/>
</dbReference>
<feature type="domain" description="EVE" evidence="8">
    <location>
        <begin position="130"/>
        <end position="304"/>
    </location>
</feature>